<dbReference type="Gene3D" id="3.40.50.300">
    <property type="entry name" value="P-loop containing nucleotide triphosphate hydrolases"/>
    <property type="match status" value="1"/>
</dbReference>
<evidence type="ECO:0000313" key="2">
    <source>
        <dbReference type="EMBL" id="MCS0590980.1"/>
    </source>
</evidence>
<dbReference type="InterPro" id="IPR052026">
    <property type="entry name" value="ExeA_AAA_ATPase_DNA-bind"/>
</dbReference>
<dbReference type="InterPro" id="IPR049945">
    <property type="entry name" value="AAA_22"/>
</dbReference>
<comment type="caution">
    <text evidence="2">The sequence shown here is derived from an EMBL/GenBank/DDBJ whole genome shotgun (WGS) entry which is preliminary data.</text>
</comment>
<gene>
    <name evidence="2" type="ORF">NX782_17460</name>
</gene>
<keyword evidence="3" id="KW-1185">Reference proteome</keyword>
<dbReference type="PANTHER" id="PTHR35894">
    <property type="entry name" value="GENERAL SECRETION PATHWAY PROTEIN A-RELATED"/>
    <property type="match status" value="1"/>
</dbReference>
<name>A0ABT2AA41_9BURK</name>
<dbReference type="PANTHER" id="PTHR35894:SF1">
    <property type="entry name" value="PHOSPHORIBULOKINASE _ URIDINE KINASE FAMILY"/>
    <property type="match status" value="1"/>
</dbReference>
<evidence type="ECO:0000313" key="3">
    <source>
        <dbReference type="Proteomes" id="UP001205560"/>
    </source>
</evidence>
<dbReference type="SUPFAM" id="SSF52540">
    <property type="entry name" value="P-loop containing nucleoside triphosphate hydrolases"/>
    <property type="match status" value="1"/>
</dbReference>
<dbReference type="EMBL" id="JANUGX010000022">
    <property type="protein sequence ID" value="MCS0590980.1"/>
    <property type="molecule type" value="Genomic_DNA"/>
</dbReference>
<dbReference type="Proteomes" id="UP001205560">
    <property type="component" value="Unassembled WGS sequence"/>
</dbReference>
<sequence>MYETYYGFSAKPFQLRPDPHFFFGSKGHKRAMAYLEYGLSQGEGFIIVTGEVGAGKTTLVRNLFNRLPSDQIVAAHIVNTHLDPDDTLRMVVSAFGLPYEGASKTDLLTRLEKFLCDVDHQGKRALLVIDEAQNLSARTVEELRMLSNFQTDDKSLLQTFLLGQPEFRATLHSPGMQQLRQRVIASYHLGPMDAQETRAYVEHRLATVGWNGDPSFDDGAHAAIYAYSGGIPRKVNTLMDRVLLMGYLEEMHAFTEADVNTVINDISEEFQVPEGQAAAPAPVAEALPGSLGGLNQELRTLDQRVGERRVASVEVLDERMMRLEKSIVSVLSILKKIVATPQGAVTQPMDNQE</sequence>
<accession>A0ABT2AA41</accession>
<proteinExistence type="predicted"/>
<dbReference type="InterPro" id="IPR017466">
    <property type="entry name" value="XrtA-assoc_ATPase-like"/>
</dbReference>
<reference evidence="2 3" key="1">
    <citation type="submission" date="2022-08" db="EMBL/GenBank/DDBJ databases">
        <title>Reclassification of Massilia species as members of the genera Telluria, Duganella, Pseudoduganella, Mokoshia gen. nov. and Zemynaea gen. nov. using orthogonal and non-orthogonal genome-based approaches.</title>
        <authorList>
            <person name="Bowman J.P."/>
        </authorList>
    </citation>
    <scope>NUCLEOTIDE SEQUENCE [LARGE SCALE GENOMIC DNA]</scope>
    <source>
        <strain evidence="2 3">LMG 28164</strain>
    </source>
</reference>
<feature type="domain" description="AAA+ ATPase" evidence="1">
    <location>
        <begin position="42"/>
        <end position="205"/>
    </location>
</feature>
<evidence type="ECO:0000259" key="1">
    <source>
        <dbReference type="SMART" id="SM00382"/>
    </source>
</evidence>
<dbReference type="SMART" id="SM00382">
    <property type="entry name" value="AAA"/>
    <property type="match status" value="1"/>
</dbReference>
<dbReference type="Pfam" id="PF13401">
    <property type="entry name" value="AAA_22"/>
    <property type="match status" value="1"/>
</dbReference>
<dbReference type="InterPro" id="IPR027417">
    <property type="entry name" value="P-loop_NTPase"/>
</dbReference>
<dbReference type="RefSeq" id="WP_258846754.1">
    <property type="nucleotide sequence ID" value="NZ_JANUGX010000022.1"/>
</dbReference>
<organism evidence="2 3">
    <name type="scientific">Massilia norwichensis</name>
    <dbReference type="NCBI Taxonomy" id="1442366"/>
    <lineage>
        <taxon>Bacteria</taxon>
        <taxon>Pseudomonadati</taxon>
        <taxon>Pseudomonadota</taxon>
        <taxon>Betaproteobacteria</taxon>
        <taxon>Burkholderiales</taxon>
        <taxon>Oxalobacteraceae</taxon>
        <taxon>Telluria group</taxon>
        <taxon>Massilia</taxon>
    </lineage>
</organism>
<dbReference type="InterPro" id="IPR003593">
    <property type="entry name" value="AAA+_ATPase"/>
</dbReference>
<protein>
    <submittedName>
        <fullName evidence="2">XrtA-associated ATPase</fullName>
    </submittedName>
</protein>
<dbReference type="NCBIfam" id="TIGR03015">
    <property type="entry name" value="pepcterm_ATPase"/>
    <property type="match status" value="1"/>
</dbReference>